<feature type="binding site" evidence="13">
    <location>
        <position position="578"/>
    </location>
    <ligand>
        <name>Zn(2+)</name>
        <dbReference type="ChEBI" id="CHEBI:29105"/>
    </ligand>
</feature>
<dbReference type="InterPro" id="IPR012947">
    <property type="entry name" value="tRNA_SAD"/>
</dbReference>
<dbReference type="GO" id="GO:0016740">
    <property type="term" value="F:transferase activity"/>
    <property type="evidence" value="ECO:0007669"/>
    <property type="project" value="UniProtKB-ARBA"/>
</dbReference>
<dbReference type="GO" id="GO:0005524">
    <property type="term" value="F:ATP binding"/>
    <property type="evidence" value="ECO:0007669"/>
    <property type="project" value="UniProtKB-UniRule"/>
</dbReference>
<dbReference type="EMBL" id="JAHLFP010000007">
    <property type="protein sequence ID" value="MBU3805517.1"/>
    <property type="molecule type" value="Genomic_DNA"/>
</dbReference>
<dbReference type="InterPro" id="IPR002318">
    <property type="entry name" value="Ala-tRNA-lgiase_IIc"/>
</dbReference>
<comment type="caution">
    <text evidence="15">The sequence shown here is derived from an EMBL/GenBank/DDBJ whole genome shotgun (WGS) entry which is preliminary data.</text>
</comment>
<dbReference type="SUPFAM" id="SSF55186">
    <property type="entry name" value="ThrRS/AlaRS common domain"/>
    <property type="match status" value="1"/>
</dbReference>
<comment type="catalytic activity">
    <reaction evidence="12 13">
        <text>tRNA(Ala) + L-alanine + ATP = L-alanyl-tRNA(Ala) + AMP + diphosphate</text>
        <dbReference type="Rhea" id="RHEA:12540"/>
        <dbReference type="Rhea" id="RHEA-COMP:9657"/>
        <dbReference type="Rhea" id="RHEA-COMP:9923"/>
        <dbReference type="ChEBI" id="CHEBI:30616"/>
        <dbReference type="ChEBI" id="CHEBI:33019"/>
        <dbReference type="ChEBI" id="CHEBI:57972"/>
        <dbReference type="ChEBI" id="CHEBI:78442"/>
        <dbReference type="ChEBI" id="CHEBI:78497"/>
        <dbReference type="ChEBI" id="CHEBI:456215"/>
        <dbReference type="EC" id="6.1.1.7"/>
    </reaction>
</comment>
<dbReference type="HAMAP" id="MF_00036_B">
    <property type="entry name" value="Ala_tRNA_synth_B"/>
    <property type="match status" value="1"/>
</dbReference>
<dbReference type="GO" id="GO:0005829">
    <property type="term" value="C:cytosol"/>
    <property type="evidence" value="ECO:0007669"/>
    <property type="project" value="TreeGrafter"/>
</dbReference>
<dbReference type="EC" id="6.1.1.7" evidence="13"/>
<dbReference type="SUPFAM" id="SSF101353">
    <property type="entry name" value="Putative anticodon-binding domain of alanyl-tRNA synthetase (AlaRS)"/>
    <property type="match status" value="1"/>
</dbReference>
<evidence type="ECO:0000256" key="12">
    <source>
        <dbReference type="ARBA" id="ARBA00048300"/>
    </source>
</evidence>
<dbReference type="GO" id="GO:0002161">
    <property type="term" value="F:aminoacyl-tRNA deacylase activity"/>
    <property type="evidence" value="ECO:0007669"/>
    <property type="project" value="TreeGrafter"/>
</dbReference>
<evidence type="ECO:0000256" key="1">
    <source>
        <dbReference type="ARBA" id="ARBA00008226"/>
    </source>
</evidence>
<sequence>MQWTGLNELREKYLSFFESKGHLRLGSFPLVPKNDNSLLLINSGMAPMKKWFLGQEEPPCHRVTTCQKCIRTPDIERVGITARHGTFFEMLGNFSFQDYFKKEAIAWAWEFLTKELEIPAERLFISVYQDDDQAWDIWTKEIGIAEDHMVRFGKEDNFWEHGSGPCGPCSEIYFDRGPEHGCDKPTCKVGCDCDRYMEVWNLVFSQFDSDGKGNYTLLEKPNIDTGMGLERLACVMQGVGNLFEVDTVRAILNHVEKISEKTYGQDTKNDISIRVITDHIRSTTFMVSDGILPSNEGRGYVLRRLLRRAARHGRMLGIRRPFLTELVETVIAENKAGYPELEEHADYIKKVIGTEEERFYKTIDQGMSILSNLLDNIAKAAAAGKEKVLSGIDAFKLNDTFGFPLDLTREIAAEAGVRVDEEDFHNEMHKQKEKARKDRMSRGISGWDSDLFAELDVPATEFTGYDKLEDKVQIVALSDGEELTDAISVDVISKEGVLVILNQTPFYAESGGQVADTGTIITEGGARLEVVAVKKTGKGYFVHTCNLMEGSVKVGDMATADVAKGRRMAITRNHTAAHLLQKALREVLGSHVHQAGSFEDDERVRFDFTHFSAVTAEELALIEHIVNQKIYEALDVNVQTMPIAEAKKMGAVALFGEKYGDIVRVVDVNGWSTEFCGGTHVKNTAQIGCFKILSESSVAAGIRRIEGTTGYGVLRLLDERTEMLHQVAESLKVNNLKDLPLRAVSMSNELKTLSKELEAVKAAAAANQVEGLFEGAPEVNGIKVLTAYFSGTSSEVLRSMCEKARDKAPNVVTALVGSNEGKWTLAVSCGKGALDAGLKAGVLVKQIAAIAGGNGGGKPDFAMAGIKDESKIDEALNAVPGIVQSILEG</sequence>
<dbReference type="Pfam" id="PF02272">
    <property type="entry name" value="DHHA1"/>
    <property type="match status" value="1"/>
</dbReference>
<dbReference type="InterPro" id="IPR009000">
    <property type="entry name" value="Transl_B-barrel_sf"/>
</dbReference>
<dbReference type="InterPro" id="IPR018163">
    <property type="entry name" value="Thr/Ala-tRNA-synth_IIc_edit"/>
</dbReference>
<evidence type="ECO:0000256" key="13">
    <source>
        <dbReference type="HAMAP-Rule" id="MF_00036"/>
    </source>
</evidence>
<dbReference type="SUPFAM" id="SSF50447">
    <property type="entry name" value="Translation proteins"/>
    <property type="match status" value="1"/>
</dbReference>
<dbReference type="GO" id="GO:0004813">
    <property type="term" value="F:alanine-tRNA ligase activity"/>
    <property type="evidence" value="ECO:0007669"/>
    <property type="project" value="UniProtKB-UniRule"/>
</dbReference>
<evidence type="ECO:0000256" key="4">
    <source>
        <dbReference type="ARBA" id="ARBA00022723"/>
    </source>
</evidence>
<dbReference type="Pfam" id="PF07973">
    <property type="entry name" value="tRNA_SAD"/>
    <property type="match status" value="1"/>
</dbReference>
<evidence type="ECO:0000256" key="9">
    <source>
        <dbReference type="ARBA" id="ARBA00022917"/>
    </source>
</evidence>
<organism evidence="15 16">
    <name type="scientific">Candidatus Allofournierella pullistercoris</name>
    <dbReference type="NCBI Taxonomy" id="2838597"/>
    <lineage>
        <taxon>Bacteria</taxon>
        <taxon>Bacillati</taxon>
        <taxon>Bacillota</taxon>
        <taxon>Clostridia</taxon>
        <taxon>Eubacteriales</taxon>
        <taxon>Oscillospiraceae</taxon>
        <taxon>Allofournierella</taxon>
    </lineage>
</organism>
<evidence type="ECO:0000313" key="15">
    <source>
        <dbReference type="EMBL" id="MBU3805517.1"/>
    </source>
</evidence>
<feature type="binding site" evidence="13">
    <location>
        <position position="574"/>
    </location>
    <ligand>
        <name>Zn(2+)</name>
        <dbReference type="ChEBI" id="CHEBI:29105"/>
    </ligand>
</feature>
<dbReference type="PRINTS" id="PR00980">
    <property type="entry name" value="TRNASYNTHALA"/>
</dbReference>
<dbReference type="PANTHER" id="PTHR11777">
    <property type="entry name" value="ALANYL-TRNA SYNTHETASE"/>
    <property type="match status" value="1"/>
</dbReference>
<evidence type="ECO:0000256" key="7">
    <source>
        <dbReference type="ARBA" id="ARBA00022840"/>
    </source>
</evidence>
<keyword evidence="7 13" id="KW-0067">ATP-binding</keyword>
<dbReference type="InterPro" id="IPR050058">
    <property type="entry name" value="Ala-tRNA_ligase"/>
</dbReference>
<dbReference type="InterPro" id="IPR045864">
    <property type="entry name" value="aa-tRNA-synth_II/BPL/LPL"/>
</dbReference>
<evidence type="ECO:0000256" key="5">
    <source>
        <dbReference type="ARBA" id="ARBA00022741"/>
    </source>
</evidence>
<dbReference type="FunFam" id="3.30.54.20:FF:000001">
    <property type="entry name" value="Alanine--tRNA ligase"/>
    <property type="match status" value="1"/>
</dbReference>
<protein>
    <recommendedName>
        <fullName evidence="13">Alanine--tRNA ligase</fullName>
        <ecNumber evidence="13">6.1.1.7</ecNumber>
    </recommendedName>
    <alternativeName>
        <fullName evidence="13">Alanyl-tRNA synthetase</fullName>
        <shortName evidence="13">AlaRS</shortName>
    </alternativeName>
</protein>
<dbReference type="InterPro" id="IPR018165">
    <property type="entry name" value="Ala-tRNA-synth_IIc_core"/>
</dbReference>
<dbReference type="GO" id="GO:0140096">
    <property type="term" value="F:catalytic activity, acting on a protein"/>
    <property type="evidence" value="ECO:0007669"/>
    <property type="project" value="UniProtKB-ARBA"/>
</dbReference>
<accession>A0A948T123</accession>
<proteinExistence type="inferred from homology"/>
<dbReference type="InterPro" id="IPR023033">
    <property type="entry name" value="Ala_tRNA_ligase_euk/bac"/>
</dbReference>
<dbReference type="Gene3D" id="3.30.980.10">
    <property type="entry name" value="Threonyl-trna Synthetase, Chain A, domain 2"/>
    <property type="match status" value="1"/>
</dbReference>
<evidence type="ECO:0000256" key="10">
    <source>
        <dbReference type="ARBA" id="ARBA00023146"/>
    </source>
</evidence>
<dbReference type="PROSITE" id="PS50860">
    <property type="entry name" value="AA_TRNA_LIGASE_II_ALA"/>
    <property type="match status" value="1"/>
</dbReference>
<dbReference type="InterPro" id="IPR018164">
    <property type="entry name" value="Ala-tRNA-synth_IIc_N"/>
</dbReference>
<dbReference type="CDD" id="cd00673">
    <property type="entry name" value="AlaRS_core"/>
    <property type="match status" value="1"/>
</dbReference>
<comment type="similarity">
    <text evidence="1 13">Belongs to the class-II aminoacyl-tRNA synthetase family.</text>
</comment>
<dbReference type="InterPro" id="IPR003156">
    <property type="entry name" value="DHHA1_dom"/>
</dbReference>
<keyword evidence="3 13" id="KW-0436">Ligase</keyword>
<evidence type="ECO:0000256" key="6">
    <source>
        <dbReference type="ARBA" id="ARBA00022833"/>
    </source>
</evidence>
<comment type="domain">
    <text evidence="13">Consists of three domains; the N-terminal catalytic domain, the editing domain and the C-terminal C-Ala domain. The editing domain removes incorrectly charged amino acids, while the C-Ala domain, along with tRNA(Ala), serves as a bridge to cooperatively bring together the editing and aminoacylation centers thus stimulating deacylation of misacylated tRNAs.</text>
</comment>
<keyword evidence="2 13" id="KW-0820">tRNA-binding</keyword>
<dbReference type="FunFam" id="3.30.980.10:FF:000004">
    <property type="entry name" value="Alanine--tRNA ligase, cytoplasmic"/>
    <property type="match status" value="1"/>
</dbReference>
<gene>
    <name evidence="13 15" type="primary">alaS</name>
    <name evidence="15" type="ORF">H9882_01235</name>
</gene>
<evidence type="ECO:0000256" key="3">
    <source>
        <dbReference type="ARBA" id="ARBA00022598"/>
    </source>
</evidence>
<feature type="binding site" evidence="13">
    <location>
        <position position="676"/>
    </location>
    <ligand>
        <name>Zn(2+)</name>
        <dbReference type="ChEBI" id="CHEBI:29105"/>
    </ligand>
</feature>
<comment type="function">
    <text evidence="11 13">Catalyzes the attachment of alanine to tRNA(Ala) in a two-step reaction: alanine is first activated by ATP to form Ala-AMP and then transferred to the acceptor end of tRNA(Ala). Also edits incorrectly charged Ser-tRNA(Ala) and Gly-tRNA(Ala) via its editing domain.</text>
</comment>
<evidence type="ECO:0000256" key="2">
    <source>
        <dbReference type="ARBA" id="ARBA00022555"/>
    </source>
</evidence>
<dbReference type="FunFam" id="3.30.930.10:FF:000004">
    <property type="entry name" value="Alanine--tRNA ligase"/>
    <property type="match status" value="1"/>
</dbReference>
<dbReference type="Proteomes" id="UP000713596">
    <property type="component" value="Unassembled WGS sequence"/>
</dbReference>
<reference evidence="15" key="1">
    <citation type="journal article" date="2021" name="PeerJ">
        <title>Extensive microbial diversity within the chicken gut microbiome revealed by metagenomics and culture.</title>
        <authorList>
            <person name="Gilroy R."/>
            <person name="Ravi A."/>
            <person name="Getino M."/>
            <person name="Pursley I."/>
            <person name="Horton D.L."/>
            <person name="Alikhan N.F."/>
            <person name="Baker D."/>
            <person name="Gharbi K."/>
            <person name="Hall N."/>
            <person name="Watson M."/>
            <person name="Adriaenssens E.M."/>
            <person name="Foster-Nyarko E."/>
            <person name="Jarju S."/>
            <person name="Secka A."/>
            <person name="Antonio M."/>
            <person name="Oren A."/>
            <person name="Chaudhuri R.R."/>
            <person name="La Ragione R."/>
            <person name="Hildebrand F."/>
            <person name="Pallen M.J."/>
        </authorList>
    </citation>
    <scope>NUCLEOTIDE SEQUENCE</scope>
    <source>
        <strain evidence="15">B5_2728</strain>
    </source>
</reference>
<dbReference type="NCBIfam" id="TIGR00344">
    <property type="entry name" value="alaS"/>
    <property type="match status" value="1"/>
</dbReference>
<keyword evidence="8 13" id="KW-0694">RNA-binding</keyword>
<dbReference type="InterPro" id="IPR018162">
    <property type="entry name" value="Ala-tRNA-ligase_IIc_anticod-bd"/>
</dbReference>
<dbReference type="Gene3D" id="3.10.310.40">
    <property type="match status" value="1"/>
</dbReference>
<keyword evidence="4 13" id="KW-0479">Metal-binding</keyword>
<comment type="cofactor">
    <cofactor evidence="13">
        <name>Zn(2+)</name>
        <dbReference type="ChEBI" id="CHEBI:29105"/>
    </cofactor>
    <text evidence="13">Binds 1 zinc ion per subunit.</text>
</comment>
<keyword evidence="10 13" id="KW-0030">Aminoacyl-tRNA synthetase</keyword>
<dbReference type="Pfam" id="PF01411">
    <property type="entry name" value="tRNA-synt_2c"/>
    <property type="match status" value="1"/>
</dbReference>
<dbReference type="FunFam" id="3.10.310.40:FF:000001">
    <property type="entry name" value="Alanine--tRNA ligase"/>
    <property type="match status" value="1"/>
</dbReference>
<keyword evidence="5 13" id="KW-0547">Nucleotide-binding</keyword>
<dbReference type="Gene3D" id="3.30.54.20">
    <property type="match status" value="1"/>
</dbReference>
<name>A0A948T123_9FIRM</name>
<comment type="subcellular location">
    <subcellularLocation>
        <location evidence="13">Cytoplasm</location>
    </subcellularLocation>
</comment>
<dbReference type="Gene3D" id="2.40.30.130">
    <property type="match status" value="1"/>
</dbReference>
<dbReference type="Gene3D" id="3.30.930.10">
    <property type="entry name" value="Bira Bifunctional Protein, Domain 2"/>
    <property type="match status" value="1"/>
</dbReference>
<evidence type="ECO:0000313" key="16">
    <source>
        <dbReference type="Proteomes" id="UP000713596"/>
    </source>
</evidence>
<reference evidence="15" key="2">
    <citation type="submission" date="2021-04" db="EMBL/GenBank/DDBJ databases">
        <authorList>
            <person name="Gilroy R."/>
        </authorList>
    </citation>
    <scope>NUCLEOTIDE SEQUENCE</scope>
    <source>
        <strain evidence="15">B5_2728</strain>
    </source>
</reference>
<keyword evidence="13" id="KW-0963">Cytoplasm</keyword>
<keyword evidence="9 13" id="KW-0648">Protein biosynthesis</keyword>
<dbReference type="PANTHER" id="PTHR11777:SF9">
    <property type="entry name" value="ALANINE--TRNA LIGASE, CYTOPLASMIC"/>
    <property type="match status" value="1"/>
</dbReference>
<dbReference type="SUPFAM" id="SSF55681">
    <property type="entry name" value="Class II aaRS and biotin synthetases"/>
    <property type="match status" value="1"/>
</dbReference>
<dbReference type="GO" id="GO:0008270">
    <property type="term" value="F:zinc ion binding"/>
    <property type="evidence" value="ECO:0007669"/>
    <property type="project" value="UniProtKB-UniRule"/>
</dbReference>
<dbReference type="AlphaFoldDB" id="A0A948T123"/>
<dbReference type="SMART" id="SM00863">
    <property type="entry name" value="tRNA_SAD"/>
    <property type="match status" value="1"/>
</dbReference>
<evidence type="ECO:0000256" key="11">
    <source>
        <dbReference type="ARBA" id="ARBA00024779"/>
    </source>
</evidence>
<dbReference type="GO" id="GO:0000049">
    <property type="term" value="F:tRNA binding"/>
    <property type="evidence" value="ECO:0007669"/>
    <property type="project" value="UniProtKB-KW"/>
</dbReference>
<dbReference type="Gene3D" id="6.10.250.550">
    <property type="match status" value="1"/>
</dbReference>
<evidence type="ECO:0000259" key="14">
    <source>
        <dbReference type="PROSITE" id="PS50860"/>
    </source>
</evidence>
<evidence type="ECO:0000256" key="8">
    <source>
        <dbReference type="ARBA" id="ARBA00022884"/>
    </source>
</evidence>
<keyword evidence="6 13" id="KW-0862">Zinc</keyword>
<feature type="binding site" evidence="13">
    <location>
        <position position="680"/>
    </location>
    <ligand>
        <name>Zn(2+)</name>
        <dbReference type="ChEBI" id="CHEBI:29105"/>
    </ligand>
</feature>
<feature type="domain" description="Alanyl-transfer RNA synthetases family profile" evidence="14">
    <location>
        <begin position="4"/>
        <end position="719"/>
    </location>
</feature>
<dbReference type="GO" id="GO:0006419">
    <property type="term" value="P:alanyl-tRNA aminoacylation"/>
    <property type="evidence" value="ECO:0007669"/>
    <property type="project" value="UniProtKB-UniRule"/>
</dbReference>